<protein>
    <submittedName>
        <fullName evidence="2">Uncharacterized protein</fullName>
    </submittedName>
</protein>
<sequence>MDRCATLSGTVPTTTPAAAHDAAGQNPHRYYAPCSDPVLDRARRCRKHELQRAAPVAEPPAYARLRNPSSPSAESNSMSHITPQPCNIVTTSPDSARFARAPRPLGSRPDGYNGSVAAAHMHSNLRTPSARRRGTAFVGVMAGTACPAAAPALAGAPARTLSCCACGSNHLAAPPNLTAAPFRPAVERSAQQRKHAELGVRGYVCPIAHWHVPKVRASTRRCCHPDARPPP</sequence>
<name>A0AAD6Y9S1_9AGAR</name>
<feature type="compositionally biased region" description="Low complexity" evidence="1">
    <location>
        <begin position="10"/>
        <end position="23"/>
    </location>
</feature>
<dbReference type="AlphaFoldDB" id="A0AAD6Y9S1"/>
<evidence type="ECO:0000313" key="3">
    <source>
        <dbReference type="Proteomes" id="UP001219525"/>
    </source>
</evidence>
<feature type="region of interest" description="Disordered" evidence="1">
    <location>
        <begin position="62"/>
        <end position="82"/>
    </location>
</feature>
<keyword evidence="3" id="KW-1185">Reference proteome</keyword>
<dbReference type="Proteomes" id="UP001219525">
    <property type="component" value="Unassembled WGS sequence"/>
</dbReference>
<comment type="caution">
    <text evidence="2">The sequence shown here is derived from an EMBL/GenBank/DDBJ whole genome shotgun (WGS) entry which is preliminary data.</text>
</comment>
<proteinExistence type="predicted"/>
<feature type="region of interest" description="Disordered" evidence="1">
    <location>
        <begin position="1"/>
        <end position="24"/>
    </location>
</feature>
<evidence type="ECO:0000256" key="1">
    <source>
        <dbReference type="SAM" id="MobiDB-lite"/>
    </source>
</evidence>
<gene>
    <name evidence="2" type="ORF">GGX14DRAFT_566310</name>
</gene>
<organism evidence="2 3">
    <name type="scientific">Mycena pura</name>
    <dbReference type="NCBI Taxonomy" id="153505"/>
    <lineage>
        <taxon>Eukaryota</taxon>
        <taxon>Fungi</taxon>
        <taxon>Dikarya</taxon>
        <taxon>Basidiomycota</taxon>
        <taxon>Agaricomycotina</taxon>
        <taxon>Agaricomycetes</taxon>
        <taxon>Agaricomycetidae</taxon>
        <taxon>Agaricales</taxon>
        <taxon>Marasmiineae</taxon>
        <taxon>Mycenaceae</taxon>
        <taxon>Mycena</taxon>
    </lineage>
</organism>
<reference evidence="2" key="1">
    <citation type="submission" date="2023-03" db="EMBL/GenBank/DDBJ databases">
        <title>Massive genome expansion in bonnet fungi (Mycena s.s.) driven by repeated elements and novel gene families across ecological guilds.</title>
        <authorList>
            <consortium name="Lawrence Berkeley National Laboratory"/>
            <person name="Harder C.B."/>
            <person name="Miyauchi S."/>
            <person name="Viragh M."/>
            <person name="Kuo A."/>
            <person name="Thoen E."/>
            <person name="Andreopoulos B."/>
            <person name="Lu D."/>
            <person name="Skrede I."/>
            <person name="Drula E."/>
            <person name="Henrissat B."/>
            <person name="Morin E."/>
            <person name="Kohler A."/>
            <person name="Barry K."/>
            <person name="LaButti K."/>
            <person name="Morin E."/>
            <person name="Salamov A."/>
            <person name="Lipzen A."/>
            <person name="Mereny Z."/>
            <person name="Hegedus B."/>
            <person name="Baldrian P."/>
            <person name="Stursova M."/>
            <person name="Weitz H."/>
            <person name="Taylor A."/>
            <person name="Grigoriev I.V."/>
            <person name="Nagy L.G."/>
            <person name="Martin F."/>
            <person name="Kauserud H."/>
        </authorList>
    </citation>
    <scope>NUCLEOTIDE SEQUENCE</scope>
    <source>
        <strain evidence="2">9144</strain>
    </source>
</reference>
<dbReference type="EMBL" id="JARJCW010000031">
    <property type="protein sequence ID" value="KAJ7209132.1"/>
    <property type="molecule type" value="Genomic_DNA"/>
</dbReference>
<feature type="compositionally biased region" description="Low complexity" evidence="1">
    <location>
        <begin position="67"/>
        <end position="79"/>
    </location>
</feature>
<evidence type="ECO:0000313" key="2">
    <source>
        <dbReference type="EMBL" id="KAJ7209132.1"/>
    </source>
</evidence>
<accession>A0AAD6Y9S1</accession>